<evidence type="ECO:0000313" key="1">
    <source>
        <dbReference type="EMBL" id="KRY48768.1"/>
    </source>
</evidence>
<dbReference type="Proteomes" id="UP000054653">
    <property type="component" value="Unassembled WGS sequence"/>
</dbReference>
<comment type="caution">
    <text evidence="1">The sequence shown here is derived from an EMBL/GenBank/DDBJ whole genome shotgun (WGS) entry which is preliminary data.</text>
</comment>
<protein>
    <submittedName>
        <fullName evidence="1">Uncharacterized protein</fullName>
    </submittedName>
</protein>
<organism evidence="1 2">
    <name type="scientific">Trichinella britovi</name>
    <name type="common">Parasitic roundworm</name>
    <dbReference type="NCBI Taxonomy" id="45882"/>
    <lineage>
        <taxon>Eukaryota</taxon>
        <taxon>Metazoa</taxon>
        <taxon>Ecdysozoa</taxon>
        <taxon>Nematoda</taxon>
        <taxon>Enoplea</taxon>
        <taxon>Dorylaimia</taxon>
        <taxon>Trichinellida</taxon>
        <taxon>Trichinellidae</taxon>
        <taxon>Trichinella</taxon>
    </lineage>
</organism>
<proteinExistence type="predicted"/>
<sequence>MTVLLVENISFHKFYAQSPIPEKNRQHLRGYLFGEFCKCLMQKKQTLLENNKRLNSKVLKASKLKKVSLKYYLTLLFSHTRRHHFSWISPQIERNEIYTSPVSELFHISELLYSNAWHTLGF</sequence>
<gene>
    <name evidence="1" type="ORF">T03_6497</name>
</gene>
<evidence type="ECO:0000313" key="2">
    <source>
        <dbReference type="Proteomes" id="UP000054653"/>
    </source>
</evidence>
<reference evidence="1 2" key="1">
    <citation type="submission" date="2015-01" db="EMBL/GenBank/DDBJ databases">
        <title>Evolution of Trichinella species and genotypes.</title>
        <authorList>
            <person name="Korhonen P.K."/>
            <person name="Edoardo P."/>
            <person name="Giuseppe L.R."/>
            <person name="Gasser R.B."/>
        </authorList>
    </citation>
    <scope>NUCLEOTIDE SEQUENCE [LARGE SCALE GENOMIC DNA]</scope>
    <source>
        <strain evidence="1">ISS120</strain>
    </source>
</reference>
<name>A0A0V1CHP1_TRIBR</name>
<dbReference type="EMBL" id="JYDI01000196">
    <property type="protein sequence ID" value="KRY48768.1"/>
    <property type="molecule type" value="Genomic_DNA"/>
</dbReference>
<keyword evidence="2" id="KW-1185">Reference proteome</keyword>
<dbReference type="AlphaFoldDB" id="A0A0V1CHP1"/>
<accession>A0A0V1CHP1</accession>